<dbReference type="Gene3D" id="3.40.50.300">
    <property type="entry name" value="P-loop containing nucleotide triphosphate hydrolases"/>
    <property type="match status" value="1"/>
</dbReference>
<evidence type="ECO:0000313" key="3">
    <source>
        <dbReference type="Proteomes" id="UP000237798"/>
    </source>
</evidence>
<reference evidence="2 3" key="1">
    <citation type="submission" date="2018-03" db="EMBL/GenBank/DDBJ databases">
        <title>Genome sequence of Clostridium luticellarii DSM 29923.</title>
        <authorList>
            <person name="Poehlein A."/>
            <person name="Daniel R."/>
        </authorList>
    </citation>
    <scope>NUCLEOTIDE SEQUENCE [LARGE SCALE GENOMIC DNA]</scope>
    <source>
        <strain evidence="2 3">DSM 29923</strain>
    </source>
</reference>
<gene>
    <name evidence="2" type="ORF">CLLU_36720</name>
</gene>
<protein>
    <recommendedName>
        <fullName evidence="1">ATPase AAA-type core domain-containing protein</fullName>
    </recommendedName>
</protein>
<keyword evidence="3" id="KW-1185">Reference proteome</keyword>
<dbReference type="SUPFAM" id="SSF52540">
    <property type="entry name" value="P-loop containing nucleoside triphosphate hydrolases"/>
    <property type="match status" value="1"/>
</dbReference>
<comment type="caution">
    <text evidence="2">The sequence shown here is derived from an EMBL/GenBank/DDBJ whole genome shotgun (WGS) entry which is preliminary data.</text>
</comment>
<dbReference type="AlphaFoldDB" id="A0A2T0B2T1"/>
<evidence type="ECO:0000313" key="2">
    <source>
        <dbReference type="EMBL" id="PRR78199.1"/>
    </source>
</evidence>
<dbReference type="InterPro" id="IPR003959">
    <property type="entry name" value="ATPase_AAA_core"/>
</dbReference>
<dbReference type="Proteomes" id="UP000237798">
    <property type="component" value="Unassembled WGS sequence"/>
</dbReference>
<dbReference type="EMBL" id="PVXP01000136">
    <property type="protein sequence ID" value="PRR78199.1"/>
    <property type="molecule type" value="Genomic_DNA"/>
</dbReference>
<sequence>MDRILEVVREYYKYIYIPVQTSSSDVLRIESKEIQNLMNSNILEDIDYILNERKFQSEKRRKNISVIDYLNDSLNSYMDDVNQIIQKIDNSYEFKVEGKYKKNLTSSDVRRKILEAYFSIRTLKKDKKEIGELSSGEQRIAIIDIATSFLTSNLDNDEQVIFAIDEPENSLHISKAFNQFERLNKLATNHQILITTHWYGSLPVTHKGNLIYLQKILIDKIYRIKLDKFKFDNYFESRKKLPKDIMLKGYFELTSSILSCMRSDKTNWIICEGTDDKEYIKHYLGDKIDNLKIFCVGGCGNVVKIFKYLYTPLSEKDESEEIDSKILCLIDTDDSIISLECDSETKNKKLRIARFQVDNNFQVSLKNLEPNGNHVSTEIEDCLDPSILFRAVTYVVSNQGSGEQKEALEYYKLNENIPVSRIRGDNSIFKLDDINGVDKKEILYQLFEDSYLKYSICKKYVEISNLSEDIPIIFNEILNYFK</sequence>
<accession>A0A2T0B2T1</accession>
<dbReference type="GO" id="GO:0016887">
    <property type="term" value="F:ATP hydrolysis activity"/>
    <property type="evidence" value="ECO:0007669"/>
    <property type="project" value="InterPro"/>
</dbReference>
<dbReference type="Pfam" id="PF13304">
    <property type="entry name" value="AAA_21"/>
    <property type="match status" value="1"/>
</dbReference>
<dbReference type="GO" id="GO:0005524">
    <property type="term" value="F:ATP binding"/>
    <property type="evidence" value="ECO:0007669"/>
    <property type="project" value="InterPro"/>
</dbReference>
<name>A0A2T0B2T1_9CLOT</name>
<dbReference type="InterPro" id="IPR027417">
    <property type="entry name" value="P-loop_NTPase"/>
</dbReference>
<feature type="domain" description="ATPase AAA-type core" evidence="1">
    <location>
        <begin position="129"/>
        <end position="197"/>
    </location>
</feature>
<organism evidence="2 3">
    <name type="scientific">Clostridium luticellarii</name>
    <dbReference type="NCBI Taxonomy" id="1691940"/>
    <lineage>
        <taxon>Bacteria</taxon>
        <taxon>Bacillati</taxon>
        <taxon>Bacillota</taxon>
        <taxon>Clostridia</taxon>
        <taxon>Eubacteriales</taxon>
        <taxon>Clostridiaceae</taxon>
        <taxon>Clostridium</taxon>
    </lineage>
</organism>
<proteinExistence type="predicted"/>
<evidence type="ECO:0000259" key="1">
    <source>
        <dbReference type="Pfam" id="PF13304"/>
    </source>
</evidence>